<keyword evidence="1" id="KW-0812">Transmembrane</keyword>
<keyword evidence="1" id="KW-1133">Transmembrane helix</keyword>
<evidence type="ECO:0000313" key="2">
    <source>
        <dbReference type="EMBL" id="HJC73002.1"/>
    </source>
</evidence>
<feature type="transmembrane region" description="Helical" evidence="1">
    <location>
        <begin position="131"/>
        <end position="153"/>
    </location>
</feature>
<feature type="transmembrane region" description="Helical" evidence="1">
    <location>
        <begin position="94"/>
        <end position="119"/>
    </location>
</feature>
<dbReference type="AlphaFoldDB" id="A0A9D2TLM2"/>
<comment type="caution">
    <text evidence="2">The sequence shown here is derived from an EMBL/GenBank/DDBJ whole genome shotgun (WGS) entry which is preliminary data.</text>
</comment>
<feature type="transmembrane region" description="Helical" evidence="1">
    <location>
        <begin position="55"/>
        <end position="74"/>
    </location>
</feature>
<evidence type="ECO:0000313" key="3">
    <source>
        <dbReference type="Proteomes" id="UP000823918"/>
    </source>
</evidence>
<dbReference type="Pfam" id="PF19511">
    <property type="entry name" value="TrbL_5"/>
    <property type="match status" value="1"/>
</dbReference>
<proteinExistence type="predicted"/>
<reference evidence="2" key="2">
    <citation type="submission" date="2021-04" db="EMBL/GenBank/DDBJ databases">
        <authorList>
            <person name="Gilroy R."/>
        </authorList>
    </citation>
    <scope>NUCLEOTIDE SEQUENCE</scope>
    <source>
        <strain evidence="2">5933</strain>
    </source>
</reference>
<organism evidence="2 3">
    <name type="scientific">Candidatus Ruthenibacterium merdavium</name>
    <dbReference type="NCBI Taxonomy" id="2838752"/>
    <lineage>
        <taxon>Bacteria</taxon>
        <taxon>Bacillati</taxon>
        <taxon>Bacillota</taxon>
        <taxon>Clostridia</taxon>
        <taxon>Eubacteriales</taxon>
        <taxon>Oscillospiraceae</taxon>
        <taxon>Ruthenibacterium</taxon>
    </lineage>
</organism>
<name>A0A9D2TLM2_9FIRM</name>
<feature type="transmembrane region" description="Helical" evidence="1">
    <location>
        <begin position="222"/>
        <end position="238"/>
    </location>
</feature>
<reference evidence="2" key="1">
    <citation type="journal article" date="2021" name="PeerJ">
        <title>Extensive microbial diversity within the chicken gut microbiome revealed by metagenomics and culture.</title>
        <authorList>
            <person name="Gilroy R."/>
            <person name="Ravi A."/>
            <person name="Getino M."/>
            <person name="Pursley I."/>
            <person name="Horton D.L."/>
            <person name="Alikhan N.F."/>
            <person name="Baker D."/>
            <person name="Gharbi K."/>
            <person name="Hall N."/>
            <person name="Watson M."/>
            <person name="Adriaenssens E.M."/>
            <person name="Foster-Nyarko E."/>
            <person name="Jarju S."/>
            <person name="Secka A."/>
            <person name="Antonio M."/>
            <person name="Oren A."/>
            <person name="Chaudhuri R.R."/>
            <person name="La Ragione R."/>
            <person name="Hildebrand F."/>
            <person name="Pallen M.J."/>
        </authorList>
    </citation>
    <scope>NUCLEOTIDE SEQUENCE</scope>
    <source>
        <strain evidence="2">5933</strain>
    </source>
</reference>
<sequence length="270" mass="29935">MQNLITQATDSFLSSFVIKSKEMMLEFLLSLIEMINTHLMNLFETPIIRDFVSMGTTIGRFLFAATLIILLIDIVEEAGSMKNDQFKAIEWPTIFFNMVKAVVFIEAAPQLSIIALRMISISVGEFDPAPYLNAIINMDINIFGMVIAIIAVGGFTLLTILRFGAILIQAFSVFLYVPDIVRGHTTSMGAWIRQTVAILLTYFLQYVLFFMGLVSYFNTETITAYLLWLTMLYASKYLDKFGMSSGIKGVVSSGVSVAQSATNAITLLGG</sequence>
<accession>A0A9D2TLM2</accession>
<keyword evidence="1" id="KW-0472">Membrane</keyword>
<dbReference type="Proteomes" id="UP000823918">
    <property type="component" value="Unassembled WGS sequence"/>
</dbReference>
<dbReference type="InterPro" id="IPR046108">
    <property type="entry name" value="TrbL_5"/>
</dbReference>
<gene>
    <name evidence="2" type="ORF">H9698_09470</name>
</gene>
<evidence type="ECO:0000256" key="1">
    <source>
        <dbReference type="SAM" id="Phobius"/>
    </source>
</evidence>
<feature type="transmembrane region" description="Helical" evidence="1">
    <location>
        <begin position="197"/>
        <end position="216"/>
    </location>
</feature>
<protein>
    <submittedName>
        <fullName evidence="2">Uncharacterized protein</fullName>
    </submittedName>
</protein>
<dbReference type="EMBL" id="DWWA01000049">
    <property type="protein sequence ID" value="HJC73002.1"/>
    <property type="molecule type" value="Genomic_DNA"/>
</dbReference>
<feature type="transmembrane region" description="Helical" evidence="1">
    <location>
        <begin position="159"/>
        <end position="177"/>
    </location>
</feature>